<keyword evidence="3" id="KW-0560">Oxidoreductase</keyword>
<comment type="similarity">
    <text evidence="1">Belongs to the multicopper oxidase family.</text>
</comment>
<reference evidence="9" key="1">
    <citation type="submission" date="2023-06" db="EMBL/GenBank/DDBJ databases">
        <title>Conoideocrella luteorostrata (Hypocreales: Clavicipitaceae), a potential biocontrol fungus for elongate hemlock scale in United States Christmas tree production areas.</title>
        <authorList>
            <person name="Barrett H."/>
            <person name="Lovett B."/>
            <person name="Macias A.M."/>
            <person name="Stajich J.E."/>
            <person name="Kasson M.T."/>
        </authorList>
    </citation>
    <scope>NUCLEOTIDE SEQUENCE</scope>
    <source>
        <strain evidence="9">ARSEF 14590</strain>
    </source>
</reference>
<dbReference type="InterPro" id="IPR008972">
    <property type="entry name" value="Cupredoxin"/>
</dbReference>
<feature type="domain" description="Plastocyanin-like" evidence="7">
    <location>
        <begin position="218"/>
        <end position="346"/>
    </location>
</feature>
<sequence>MATFGGLVITGMCLCILYLLESRPPTGSRTVIGKPAGPTTTASVHPAPDEASKEEQSRLMLLHPDHHVRREPKTIHLSWNITQDKRSPDGVLKSIYVINGQFPGPLIEARSGDELIVDVYNGITAEGHPGISIHWHGLSMKGANEMDGVVGLTQCAILSSEQFTYRFRIPDHQSGTFWYHAHSGVQRADGLYGGLVVHKPAHEDEAADPIMHQYEKEQLLLVGDWYHRQGNEVLEWFVDPDHYGLEPAPDSILLNGRGSFNCSMAVKARPVECKDVETPVIQITDADRVRIRVINTGVSAGFSIGLSHGTMRPITVDGGNSLNEDTPSAKTLGLIFPGERVDLIVDRAAVHTRETQNETSAKLTIELDNENMPLHNFALTRTQSFPVKWGNRDVDDKELPRRSKPGTVVAVFNLADASGQRQPTDSGVSTEPFHQAVLYSTMKIRAAKHNQPVGSINHTSWISPQPDARPLLSLEREEWAKVVPQPTDVHKFDVPWFKDTGPGKWVELAINNFDDKGHPFHLVSGTGSERSFLH</sequence>
<gene>
    <name evidence="9" type="ORF">QQS21_003344</name>
</gene>
<dbReference type="Gene3D" id="2.60.40.420">
    <property type="entry name" value="Cupredoxins - blue copper proteins"/>
    <property type="match status" value="3"/>
</dbReference>
<dbReference type="InterPro" id="IPR045087">
    <property type="entry name" value="Cu-oxidase_fam"/>
</dbReference>
<keyword evidence="6" id="KW-0732">Signal</keyword>
<dbReference type="PANTHER" id="PTHR11709:SF394">
    <property type="entry name" value="FI03373P-RELATED"/>
    <property type="match status" value="1"/>
</dbReference>
<accession>A0AAJ0CTI0</accession>
<evidence type="ECO:0000259" key="8">
    <source>
        <dbReference type="Pfam" id="PF07732"/>
    </source>
</evidence>
<evidence type="ECO:0000256" key="4">
    <source>
        <dbReference type="ARBA" id="ARBA00023008"/>
    </source>
</evidence>
<evidence type="ECO:0000313" key="9">
    <source>
        <dbReference type="EMBL" id="KAK2606296.1"/>
    </source>
</evidence>
<feature type="domain" description="Plastocyanin-like" evidence="8">
    <location>
        <begin position="81"/>
        <end position="201"/>
    </location>
</feature>
<dbReference type="InterPro" id="IPR001117">
    <property type="entry name" value="Cu-oxidase_2nd"/>
</dbReference>
<keyword evidence="10" id="KW-1185">Reference proteome</keyword>
<evidence type="ECO:0000256" key="1">
    <source>
        <dbReference type="ARBA" id="ARBA00010609"/>
    </source>
</evidence>
<protein>
    <recommendedName>
        <fullName evidence="11">Laccase</fullName>
    </recommendedName>
</protein>
<dbReference type="CDD" id="cd04205">
    <property type="entry name" value="CuRO_2_LCC_like"/>
    <property type="match status" value="1"/>
</dbReference>
<comment type="caution">
    <text evidence="9">The sequence shown here is derived from an EMBL/GenBank/DDBJ whole genome shotgun (WGS) entry which is preliminary data.</text>
</comment>
<organism evidence="9 10">
    <name type="scientific">Conoideocrella luteorostrata</name>
    <dbReference type="NCBI Taxonomy" id="1105319"/>
    <lineage>
        <taxon>Eukaryota</taxon>
        <taxon>Fungi</taxon>
        <taxon>Dikarya</taxon>
        <taxon>Ascomycota</taxon>
        <taxon>Pezizomycotina</taxon>
        <taxon>Sordariomycetes</taxon>
        <taxon>Hypocreomycetidae</taxon>
        <taxon>Hypocreales</taxon>
        <taxon>Clavicipitaceae</taxon>
        <taxon>Conoideocrella</taxon>
    </lineage>
</organism>
<dbReference type="SUPFAM" id="SSF49503">
    <property type="entry name" value="Cupredoxins"/>
    <property type="match status" value="2"/>
</dbReference>
<evidence type="ECO:0000256" key="2">
    <source>
        <dbReference type="ARBA" id="ARBA00022723"/>
    </source>
</evidence>
<keyword evidence="4" id="KW-0186">Copper</keyword>
<feature type="signal peptide" evidence="6">
    <location>
        <begin position="1"/>
        <end position="28"/>
    </location>
</feature>
<dbReference type="Pfam" id="PF00394">
    <property type="entry name" value="Cu-oxidase"/>
    <property type="match status" value="1"/>
</dbReference>
<dbReference type="Pfam" id="PF07732">
    <property type="entry name" value="Cu-oxidase_3"/>
    <property type="match status" value="1"/>
</dbReference>
<dbReference type="PANTHER" id="PTHR11709">
    <property type="entry name" value="MULTI-COPPER OXIDASE"/>
    <property type="match status" value="1"/>
</dbReference>
<evidence type="ECO:0000256" key="3">
    <source>
        <dbReference type="ARBA" id="ARBA00023002"/>
    </source>
</evidence>
<dbReference type="GO" id="GO:0016491">
    <property type="term" value="F:oxidoreductase activity"/>
    <property type="evidence" value="ECO:0007669"/>
    <property type="project" value="UniProtKB-KW"/>
</dbReference>
<keyword evidence="2" id="KW-0479">Metal-binding</keyword>
<dbReference type="EMBL" id="JASWJB010000043">
    <property type="protein sequence ID" value="KAK2606296.1"/>
    <property type="molecule type" value="Genomic_DNA"/>
</dbReference>
<evidence type="ECO:0008006" key="11">
    <source>
        <dbReference type="Google" id="ProtNLM"/>
    </source>
</evidence>
<dbReference type="AlphaFoldDB" id="A0AAJ0CTI0"/>
<proteinExistence type="inferred from homology"/>
<evidence type="ECO:0000256" key="6">
    <source>
        <dbReference type="SAM" id="SignalP"/>
    </source>
</evidence>
<name>A0AAJ0CTI0_9HYPO</name>
<dbReference type="InterPro" id="IPR011707">
    <property type="entry name" value="Cu-oxidase-like_N"/>
</dbReference>
<feature type="chain" id="PRO_5042561766" description="Laccase" evidence="6">
    <location>
        <begin position="29"/>
        <end position="534"/>
    </location>
</feature>
<dbReference type="CDD" id="cd04206">
    <property type="entry name" value="CuRO_1_LCC_like"/>
    <property type="match status" value="1"/>
</dbReference>
<evidence type="ECO:0000313" key="10">
    <source>
        <dbReference type="Proteomes" id="UP001251528"/>
    </source>
</evidence>
<dbReference type="GO" id="GO:0005507">
    <property type="term" value="F:copper ion binding"/>
    <property type="evidence" value="ECO:0007669"/>
    <property type="project" value="InterPro"/>
</dbReference>
<evidence type="ECO:0000259" key="7">
    <source>
        <dbReference type="Pfam" id="PF00394"/>
    </source>
</evidence>
<feature type="region of interest" description="Disordered" evidence="5">
    <location>
        <begin position="29"/>
        <end position="54"/>
    </location>
</feature>
<evidence type="ECO:0000256" key="5">
    <source>
        <dbReference type="SAM" id="MobiDB-lite"/>
    </source>
</evidence>
<dbReference type="Proteomes" id="UP001251528">
    <property type="component" value="Unassembled WGS sequence"/>
</dbReference>